<reference evidence="6 7" key="1">
    <citation type="submission" date="2016-03" db="EMBL/GenBank/DDBJ databases">
        <title>Comparative genomics of the ectomycorrhizal sister species Rhizopogon vinicolor and Rhizopogon vesiculosus (Basidiomycota: Boletales) reveals a divergence of the mating type B locus.</title>
        <authorList>
            <person name="Mujic A.B."/>
            <person name="Kuo A."/>
            <person name="Tritt A."/>
            <person name="Lipzen A."/>
            <person name="Chen C."/>
            <person name="Johnson J."/>
            <person name="Sharma A."/>
            <person name="Barry K."/>
            <person name="Grigoriev I.V."/>
            <person name="Spatafora J.W."/>
        </authorList>
    </citation>
    <scope>NUCLEOTIDE SEQUENCE [LARGE SCALE GENOMIC DNA]</scope>
    <source>
        <strain evidence="6 7">AM-OR11-056</strain>
    </source>
</reference>
<evidence type="ECO:0000256" key="1">
    <source>
        <dbReference type="ARBA" id="ARBA00004141"/>
    </source>
</evidence>
<organism evidence="6 7">
    <name type="scientific">Rhizopogon vesiculosus</name>
    <dbReference type="NCBI Taxonomy" id="180088"/>
    <lineage>
        <taxon>Eukaryota</taxon>
        <taxon>Fungi</taxon>
        <taxon>Dikarya</taxon>
        <taxon>Basidiomycota</taxon>
        <taxon>Agaricomycotina</taxon>
        <taxon>Agaricomycetes</taxon>
        <taxon>Agaricomycetidae</taxon>
        <taxon>Boletales</taxon>
        <taxon>Suillineae</taxon>
        <taxon>Rhizopogonaceae</taxon>
        <taxon>Rhizopogon</taxon>
    </lineage>
</organism>
<keyword evidence="5" id="KW-0808">Transferase</keyword>
<keyword evidence="4 5" id="KW-0472">Membrane</keyword>
<keyword evidence="2 5" id="KW-0812">Transmembrane</keyword>
<comment type="caution">
    <text evidence="5">Lacks conserved residue(s) required for the propagation of feature annotation.</text>
</comment>
<feature type="transmembrane region" description="Helical" evidence="5">
    <location>
        <begin position="156"/>
        <end position="173"/>
    </location>
</feature>
<dbReference type="Pfam" id="PF04140">
    <property type="entry name" value="ICMT"/>
    <property type="match status" value="1"/>
</dbReference>
<accession>A0A1J8QG72</accession>
<comment type="subcellular location">
    <subcellularLocation>
        <location evidence="5">Endoplasmic reticulum membrane</location>
        <topology evidence="5">Multi-pass membrane protein</topology>
    </subcellularLocation>
    <subcellularLocation>
        <location evidence="1">Membrane</location>
        <topology evidence="1">Multi-pass membrane protein</topology>
    </subcellularLocation>
</comment>
<name>A0A1J8QG72_9AGAM</name>
<protein>
    <recommendedName>
        <fullName evidence="5">Protein-S-isoprenylcysteine O-methyltransferase</fullName>
        <ecNumber evidence="5">2.1.1.100</ecNumber>
    </recommendedName>
</protein>
<comment type="caution">
    <text evidence="6">The sequence shown here is derived from an EMBL/GenBank/DDBJ whole genome shotgun (WGS) entry which is preliminary data.</text>
</comment>
<keyword evidence="3 5" id="KW-1133">Transmembrane helix</keyword>
<dbReference type="Proteomes" id="UP000183567">
    <property type="component" value="Unassembled WGS sequence"/>
</dbReference>
<dbReference type="AlphaFoldDB" id="A0A1J8QG72"/>
<keyword evidence="5" id="KW-0949">S-adenosyl-L-methionine</keyword>
<evidence type="ECO:0000256" key="3">
    <source>
        <dbReference type="ARBA" id="ARBA00022989"/>
    </source>
</evidence>
<dbReference type="InterPro" id="IPR007269">
    <property type="entry name" value="ICMT_MeTrfase"/>
</dbReference>
<dbReference type="PANTHER" id="PTHR12714:SF9">
    <property type="entry name" value="PROTEIN-S-ISOPRENYLCYSTEINE O-METHYLTRANSFERASE"/>
    <property type="match status" value="1"/>
</dbReference>
<keyword evidence="7" id="KW-1185">Reference proteome</keyword>
<keyword evidence="5" id="KW-0256">Endoplasmic reticulum</keyword>
<evidence type="ECO:0000256" key="4">
    <source>
        <dbReference type="ARBA" id="ARBA00023136"/>
    </source>
</evidence>
<gene>
    <name evidence="6" type="ORF">AZE42_06907</name>
</gene>
<evidence type="ECO:0000256" key="5">
    <source>
        <dbReference type="RuleBase" id="RU362022"/>
    </source>
</evidence>
<proteinExistence type="inferred from homology"/>
<dbReference type="GO" id="GO:0032259">
    <property type="term" value="P:methylation"/>
    <property type="evidence" value="ECO:0007669"/>
    <property type="project" value="UniProtKB-KW"/>
</dbReference>
<dbReference type="PANTHER" id="PTHR12714">
    <property type="entry name" value="PROTEIN-S ISOPRENYLCYSTEINE O-METHYLTRANSFERASE"/>
    <property type="match status" value="1"/>
</dbReference>
<dbReference type="GO" id="GO:0004671">
    <property type="term" value="F:protein C-terminal S-isoprenylcysteine carboxyl O-methyltransferase activity"/>
    <property type="evidence" value="ECO:0007669"/>
    <property type="project" value="UniProtKB-EC"/>
</dbReference>
<evidence type="ECO:0000313" key="7">
    <source>
        <dbReference type="Proteomes" id="UP000183567"/>
    </source>
</evidence>
<sequence length="241" mass="26940">MSLSKIPFIIASAIGVHCTTMSPSKPPLSEEKVVLPTPFESFVSWSLRLYGLELLRMTVWAASLTEVAGILLARIDHSQIPAAIYDTQTMRLLSSLNPTPITLTFLFGSLAVAIAGAVRHCCALTLGKFWSFELSVRREHRLVTSGPYSVVRHPSYAAYLLQYAGLVVMYWSQGSWLRESGILQIPFARVLAAICFFMFTAGVSTGVRRVPMEDRILHEALGEEWENWAERVKYRLIPGVY</sequence>
<comment type="similarity">
    <text evidence="5">Belongs to the class VI-like SAM-binding methyltransferase superfamily. Isoprenylcysteine carboxyl methyltransferase family.</text>
</comment>
<comment type="catalytic activity">
    <reaction evidence="5">
        <text>[protein]-C-terminal S-[(2E,6E)-farnesyl]-L-cysteine + S-adenosyl-L-methionine = [protein]-C-terminal S-[(2E,6E)-farnesyl]-L-cysteine methyl ester + S-adenosyl-L-homocysteine</text>
        <dbReference type="Rhea" id="RHEA:21672"/>
        <dbReference type="Rhea" id="RHEA-COMP:12125"/>
        <dbReference type="Rhea" id="RHEA-COMP:12126"/>
        <dbReference type="ChEBI" id="CHEBI:57856"/>
        <dbReference type="ChEBI" id="CHEBI:59789"/>
        <dbReference type="ChEBI" id="CHEBI:90510"/>
        <dbReference type="ChEBI" id="CHEBI:90511"/>
        <dbReference type="EC" id="2.1.1.100"/>
    </reaction>
</comment>
<evidence type="ECO:0000313" key="6">
    <source>
        <dbReference type="EMBL" id="OJA12593.1"/>
    </source>
</evidence>
<keyword evidence="5" id="KW-0489">Methyltransferase</keyword>
<dbReference type="EC" id="2.1.1.100" evidence="5"/>
<dbReference type="OrthoDB" id="422086at2759"/>
<dbReference type="STRING" id="180088.A0A1J8QG72"/>
<feature type="transmembrane region" description="Helical" evidence="5">
    <location>
        <begin position="185"/>
        <end position="207"/>
    </location>
</feature>
<evidence type="ECO:0000256" key="2">
    <source>
        <dbReference type="ARBA" id="ARBA00022692"/>
    </source>
</evidence>
<feature type="transmembrane region" description="Helical" evidence="5">
    <location>
        <begin position="100"/>
        <end position="118"/>
    </location>
</feature>
<dbReference type="GO" id="GO:0005789">
    <property type="term" value="C:endoplasmic reticulum membrane"/>
    <property type="evidence" value="ECO:0007669"/>
    <property type="project" value="UniProtKB-SubCell"/>
</dbReference>
<dbReference type="EMBL" id="LVVM01004581">
    <property type="protein sequence ID" value="OJA12593.1"/>
    <property type="molecule type" value="Genomic_DNA"/>
</dbReference>
<dbReference type="Gene3D" id="1.20.120.1630">
    <property type="match status" value="1"/>
</dbReference>